<dbReference type="Pfam" id="PF13612">
    <property type="entry name" value="DDE_Tnp_1_3"/>
    <property type="match status" value="1"/>
</dbReference>
<feature type="domain" description="Transposase DDE" evidence="1">
    <location>
        <begin position="105"/>
        <end position="258"/>
    </location>
</feature>
<evidence type="ECO:0000313" key="3">
    <source>
        <dbReference type="Proteomes" id="UP000182827"/>
    </source>
</evidence>
<reference evidence="3" key="1">
    <citation type="submission" date="2016-10" db="EMBL/GenBank/DDBJ databases">
        <authorList>
            <person name="Varghese N."/>
            <person name="Submissions S."/>
        </authorList>
    </citation>
    <scope>NUCLEOTIDE SEQUENCE [LARGE SCALE GENOMIC DNA]</scope>
    <source>
        <strain evidence="3">ANC 5076</strain>
    </source>
</reference>
<sequence length="292" mass="33951">MFDFTEIFCAIDDFFKKFEPIYWQFLKQENKRKRIRLATLSLSEIVTIAICYKTSQVNNFKTFFQLLYQFESKLFKSLPCYKNMLSLINQHQLAIHALHRALSKGQACQYLWIDSTPLPVCKNKRIPRSHHALDDIASRGKSSIDWFYGCKLHLLMNSEGQIVNTVLSPGHIADIRKIEELVDGLLATVYGDRGYIGKSIKTKLLEQDIDLITYPRKNMRVSLLLFSDEYHLRQRKRIETLIGLLKEKYHLVSSKHRAISGFLAGIFSSLCAYQLCQKNKPKIHVVRNLAYP</sequence>
<dbReference type="AlphaFoldDB" id="A0A1I6W4B4"/>
<evidence type="ECO:0000313" key="2">
    <source>
        <dbReference type="EMBL" id="SFT20805.1"/>
    </source>
</evidence>
<dbReference type="Proteomes" id="UP000182827">
    <property type="component" value="Unassembled WGS sequence"/>
</dbReference>
<keyword evidence="3" id="KW-1185">Reference proteome</keyword>
<name>A0A1I6W4B4_9GAMM</name>
<dbReference type="InterPro" id="IPR025668">
    <property type="entry name" value="Tnp_DDE_dom"/>
</dbReference>
<accession>A0A1I6W4B4</accession>
<evidence type="ECO:0000259" key="1">
    <source>
        <dbReference type="Pfam" id="PF13612"/>
    </source>
</evidence>
<dbReference type="NCBIfam" id="NF033520">
    <property type="entry name" value="transpos_IS982"/>
    <property type="match status" value="1"/>
</dbReference>
<organism evidence="2 3">
    <name type="scientific">Acinetobacter bohemicus</name>
    <dbReference type="NCBI Taxonomy" id="1435036"/>
    <lineage>
        <taxon>Bacteria</taxon>
        <taxon>Pseudomonadati</taxon>
        <taxon>Pseudomonadota</taxon>
        <taxon>Gammaproteobacteria</taxon>
        <taxon>Moraxellales</taxon>
        <taxon>Moraxellaceae</taxon>
        <taxon>Acinetobacter</taxon>
    </lineage>
</organism>
<dbReference type="RefSeq" id="WP_074947647.1">
    <property type="nucleotide sequence ID" value="NZ_FOZU01000041.1"/>
</dbReference>
<gene>
    <name evidence="2" type="ORF">SAMN05444586_104115</name>
</gene>
<protein>
    <submittedName>
        <fullName evidence="2">Transposase DDE domain-containing protein</fullName>
    </submittedName>
</protein>
<dbReference type="EMBL" id="FOZU01000041">
    <property type="protein sequence ID" value="SFT20805.1"/>
    <property type="molecule type" value="Genomic_DNA"/>
</dbReference>
<proteinExistence type="predicted"/>